<protein>
    <submittedName>
        <fullName evidence="1">Uncharacterized protein (TIGR04222 family)</fullName>
    </submittedName>
</protein>
<name>A0A495VXL1_9PSEU</name>
<gene>
    <name evidence="1" type="ORF">C8E97_2042</name>
</gene>
<sequence length="303" mass="30874">MERPWGLSGPEFLQLYWIALAVSLVFAIAARVRPRWTRGSVPAGVLDRYDLAFLTGGPRRVVETAVAALIGSGALRSARDGAVRVVGSPRSDNPVERAVLADAARYRHRTLALLFTAVSEHDAPRAVGDRLVRRGYLVAPSTAGRWLRRGVLPMALLLLVGLVRWVNGLVIGAPVGWLTLQLALTGVLIPVLVKAPASTRTALGARAVAQARAAGPTATSGVLGLEGDAGVVALDGFRAHPNIPLRAAARGPARTRRPVGHNGSTAFLAAGSTMSSCGSGSSSCGGGSGSSCGGGGGCGGGGA</sequence>
<comment type="caution">
    <text evidence="1">The sequence shown here is derived from an EMBL/GenBank/DDBJ whole genome shotgun (WGS) entry which is preliminary data.</text>
</comment>
<proteinExistence type="predicted"/>
<reference evidence="1 2" key="1">
    <citation type="submission" date="2018-10" db="EMBL/GenBank/DDBJ databases">
        <title>Sequencing the genomes of 1000 actinobacteria strains.</title>
        <authorList>
            <person name="Klenk H.-P."/>
        </authorList>
    </citation>
    <scope>NUCLEOTIDE SEQUENCE [LARGE SCALE GENOMIC DNA]</scope>
    <source>
        <strain evidence="1 2">DSM 43800</strain>
    </source>
</reference>
<dbReference type="AlphaFoldDB" id="A0A495VXL1"/>
<dbReference type="EMBL" id="RBXO01000001">
    <property type="protein sequence ID" value="RKT53477.1"/>
    <property type="molecule type" value="Genomic_DNA"/>
</dbReference>
<dbReference type="NCBIfam" id="TIGR04222">
    <property type="entry name" value="near_uncomplex"/>
    <property type="match status" value="1"/>
</dbReference>
<accession>A0A495VXL1</accession>
<dbReference type="InterPro" id="IPR026467">
    <property type="entry name" value="Ser/Gly_Cys_C_dom"/>
</dbReference>
<keyword evidence="2" id="KW-1185">Reference proteome</keyword>
<dbReference type="Proteomes" id="UP000282084">
    <property type="component" value="Unassembled WGS sequence"/>
</dbReference>
<organism evidence="1 2">
    <name type="scientific">Saccharothrix australiensis</name>
    <dbReference type="NCBI Taxonomy" id="2072"/>
    <lineage>
        <taxon>Bacteria</taxon>
        <taxon>Bacillati</taxon>
        <taxon>Actinomycetota</taxon>
        <taxon>Actinomycetes</taxon>
        <taxon>Pseudonocardiales</taxon>
        <taxon>Pseudonocardiaceae</taxon>
        <taxon>Saccharothrix</taxon>
    </lineage>
</organism>
<evidence type="ECO:0000313" key="2">
    <source>
        <dbReference type="Proteomes" id="UP000282084"/>
    </source>
</evidence>
<evidence type="ECO:0000313" key="1">
    <source>
        <dbReference type="EMBL" id="RKT53477.1"/>
    </source>
</evidence>